<dbReference type="GO" id="GO:0043093">
    <property type="term" value="P:FtsZ-dependent cytokinesis"/>
    <property type="evidence" value="ECO:0007669"/>
    <property type="project" value="UniProtKB-UniRule"/>
</dbReference>
<comment type="subcellular location">
    <subcellularLocation>
        <location evidence="5">Cytoplasm</location>
    </subcellularLocation>
    <text evidence="5">Localizes to the division site, in a FtsZ-dependent manner.</text>
</comment>
<dbReference type="PANTHER" id="PTHR35798:SF1">
    <property type="entry name" value="CELL DIVISION PROTEIN SEPF"/>
    <property type="match status" value="1"/>
</dbReference>
<gene>
    <name evidence="5" type="primary">sepF</name>
    <name evidence="6" type="ORF">FD06_GL000955</name>
</gene>
<dbReference type="Proteomes" id="UP000052012">
    <property type="component" value="Unassembled WGS sequence"/>
</dbReference>
<dbReference type="InterPro" id="IPR038594">
    <property type="entry name" value="SepF-like_sf"/>
</dbReference>
<reference evidence="6 7" key="1">
    <citation type="journal article" date="2015" name="Genome Announc.">
        <title>Expanding the biotechnology potential of lactobacilli through comparative genomics of 213 strains and associated genera.</title>
        <authorList>
            <person name="Sun Z."/>
            <person name="Harris H.M."/>
            <person name="McCann A."/>
            <person name="Guo C."/>
            <person name="Argimon S."/>
            <person name="Zhang W."/>
            <person name="Yang X."/>
            <person name="Jeffery I.B."/>
            <person name="Cooney J.C."/>
            <person name="Kagawa T.F."/>
            <person name="Liu W."/>
            <person name="Song Y."/>
            <person name="Salvetti E."/>
            <person name="Wrobel A."/>
            <person name="Rasinkangas P."/>
            <person name="Parkhill J."/>
            <person name="Rea M.C."/>
            <person name="O'Sullivan O."/>
            <person name="Ritari J."/>
            <person name="Douillard F.P."/>
            <person name="Paul Ross R."/>
            <person name="Yang R."/>
            <person name="Briner A.E."/>
            <person name="Felis G.E."/>
            <person name="de Vos W.M."/>
            <person name="Barrangou R."/>
            <person name="Klaenhammer T.R."/>
            <person name="Caufield P.W."/>
            <person name="Cui Y."/>
            <person name="Zhang H."/>
            <person name="O'Toole P.W."/>
        </authorList>
    </citation>
    <scope>NUCLEOTIDE SEQUENCE [LARGE SCALE GENOMIC DNA]</scope>
    <source>
        <strain evidence="6 7">DSM 23829</strain>
    </source>
</reference>
<dbReference type="GO" id="GO:0000917">
    <property type="term" value="P:division septum assembly"/>
    <property type="evidence" value="ECO:0007669"/>
    <property type="project" value="UniProtKB-KW"/>
</dbReference>
<keyword evidence="2 5" id="KW-0717">Septation</keyword>
<dbReference type="RefSeq" id="WP_056965926.1">
    <property type="nucleotide sequence ID" value="NZ_AYYQ01000018.1"/>
</dbReference>
<dbReference type="OrthoDB" id="9815206at2"/>
<accession>A0A0R2ANY1</accession>
<evidence type="ECO:0000256" key="2">
    <source>
        <dbReference type="ARBA" id="ARBA00023210"/>
    </source>
</evidence>
<proteinExistence type="inferred from homology"/>
<dbReference type="EMBL" id="AYYQ01000018">
    <property type="protein sequence ID" value="KRM68637.1"/>
    <property type="molecule type" value="Genomic_DNA"/>
</dbReference>
<name>A0A0R2ANY1_9LACO</name>
<evidence type="ECO:0000256" key="3">
    <source>
        <dbReference type="ARBA" id="ARBA00023306"/>
    </source>
</evidence>
<dbReference type="PATRIC" id="fig|1423781.4.peg.992"/>
<dbReference type="GO" id="GO:0005737">
    <property type="term" value="C:cytoplasm"/>
    <property type="evidence" value="ECO:0007669"/>
    <property type="project" value="UniProtKB-SubCell"/>
</dbReference>
<dbReference type="Gene3D" id="3.30.110.150">
    <property type="entry name" value="SepF-like protein"/>
    <property type="match status" value="1"/>
</dbReference>
<dbReference type="STRING" id="1423781.FD06_GL000955"/>
<dbReference type="Pfam" id="PF04472">
    <property type="entry name" value="SepF"/>
    <property type="match status" value="1"/>
</dbReference>
<organism evidence="6 7">
    <name type="scientific">Apilactobacillus ozensis DSM 23829 = JCM 17196</name>
    <dbReference type="NCBI Taxonomy" id="1423781"/>
    <lineage>
        <taxon>Bacteria</taxon>
        <taxon>Bacillati</taxon>
        <taxon>Bacillota</taxon>
        <taxon>Bacilli</taxon>
        <taxon>Lactobacillales</taxon>
        <taxon>Lactobacillaceae</taxon>
        <taxon>Apilactobacillus</taxon>
    </lineage>
</organism>
<comment type="function">
    <text evidence="4 5">Cell division protein that is part of the divisome complex and is recruited early to the Z-ring. Probably stimulates Z-ring formation, perhaps through the cross-linking of FtsZ protofilaments. Its function overlaps with FtsA.</text>
</comment>
<evidence type="ECO:0000313" key="7">
    <source>
        <dbReference type="Proteomes" id="UP000052012"/>
    </source>
</evidence>
<evidence type="ECO:0000256" key="1">
    <source>
        <dbReference type="ARBA" id="ARBA00022618"/>
    </source>
</evidence>
<comment type="subunit">
    <text evidence="5">Homodimer. Interacts with FtsZ.</text>
</comment>
<sequence length="129" mass="14736">MSSKFSFSNFFGTDDDDEKYIDNTPNYRPDKVVSLDKKVHEKSKISVFEPRIYSDVKVIASKLVDNNAVVINFDSADNESIKRIIDFLNGVVFTINGSIERISDRVFLFTPHDFTVSGDVKKGLDEKFR</sequence>
<evidence type="ECO:0000313" key="6">
    <source>
        <dbReference type="EMBL" id="KRM68637.1"/>
    </source>
</evidence>
<keyword evidence="7" id="KW-1185">Reference proteome</keyword>
<protein>
    <recommendedName>
        <fullName evidence="5">Cell division protein SepF</fullName>
    </recommendedName>
</protein>
<comment type="similarity">
    <text evidence="5">Belongs to the SepF family.</text>
</comment>
<dbReference type="InterPro" id="IPR023052">
    <property type="entry name" value="Cell_div_SepF"/>
</dbReference>
<keyword evidence="5" id="KW-0963">Cytoplasm</keyword>
<dbReference type="InterPro" id="IPR007561">
    <property type="entry name" value="Cell_div_SepF/SepF-rel"/>
</dbReference>
<keyword evidence="1 5" id="KW-0132">Cell division</keyword>
<keyword evidence="3 5" id="KW-0131">Cell cycle</keyword>
<dbReference type="HAMAP" id="MF_01197">
    <property type="entry name" value="SepF"/>
    <property type="match status" value="1"/>
</dbReference>
<dbReference type="PANTHER" id="PTHR35798">
    <property type="entry name" value="CELL DIVISION PROTEIN SEPF"/>
    <property type="match status" value="1"/>
</dbReference>
<dbReference type="AlphaFoldDB" id="A0A0R2ANY1"/>
<evidence type="ECO:0000256" key="4">
    <source>
        <dbReference type="ARBA" id="ARBA00044936"/>
    </source>
</evidence>
<evidence type="ECO:0000256" key="5">
    <source>
        <dbReference type="HAMAP-Rule" id="MF_01197"/>
    </source>
</evidence>
<comment type="caution">
    <text evidence="6">The sequence shown here is derived from an EMBL/GenBank/DDBJ whole genome shotgun (WGS) entry which is preliminary data.</text>
</comment>